<name>A0A841JWP8_9BACT</name>
<evidence type="ECO:0000256" key="1">
    <source>
        <dbReference type="SAM" id="MobiDB-lite"/>
    </source>
</evidence>
<reference evidence="2 3" key="1">
    <citation type="submission" date="2020-08" db="EMBL/GenBank/DDBJ databases">
        <title>Genomic Encyclopedia of Type Strains, Phase IV (KMG-IV): sequencing the most valuable type-strain genomes for metagenomic binning, comparative biology and taxonomic classification.</title>
        <authorList>
            <person name="Goeker M."/>
        </authorList>
    </citation>
    <scope>NUCLEOTIDE SEQUENCE [LARGE SCALE GENOMIC DNA]</scope>
    <source>
        <strain evidence="2 3">DSM 103733</strain>
    </source>
</reference>
<dbReference type="AlphaFoldDB" id="A0A841JWP8"/>
<dbReference type="EMBL" id="JACHEK010000002">
    <property type="protein sequence ID" value="MBB6142868.1"/>
    <property type="molecule type" value="Genomic_DNA"/>
</dbReference>
<accession>A0A841JWP8</accession>
<sequence length="30" mass="3843">MNPAQHYDLREGDNERRSQEWHYYMPPRHE</sequence>
<evidence type="ECO:0000313" key="3">
    <source>
        <dbReference type="Proteomes" id="UP000538666"/>
    </source>
</evidence>
<keyword evidence="3" id="KW-1185">Reference proteome</keyword>
<comment type="caution">
    <text evidence="2">The sequence shown here is derived from an EMBL/GenBank/DDBJ whole genome shotgun (WGS) entry which is preliminary data.</text>
</comment>
<organism evidence="2 3">
    <name type="scientific">Silvibacterium bohemicum</name>
    <dbReference type="NCBI Taxonomy" id="1577686"/>
    <lineage>
        <taxon>Bacteria</taxon>
        <taxon>Pseudomonadati</taxon>
        <taxon>Acidobacteriota</taxon>
        <taxon>Terriglobia</taxon>
        <taxon>Terriglobales</taxon>
        <taxon>Acidobacteriaceae</taxon>
        <taxon>Silvibacterium</taxon>
    </lineage>
</organism>
<dbReference type="Proteomes" id="UP000538666">
    <property type="component" value="Unassembled WGS sequence"/>
</dbReference>
<protein>
    <submittedName>
        <fullName evidence="2">Uncharacterized protein</fullName>
    </submittedName>
</protein>
<proteinExistence type="predicted"/>
<gene>
    <name evidence="2" type="ORF">HNQ77_000812</name>
</gene>
<evidence type="ECO:0000313" key="2">
    <source>
        <dbReference type="EMBL" id="MBB6142868.1"/>
    </source>
</evidence>
<feature type="compositionally biased region" description="Basic and acidic residues" evidence="1">
    <location>
        <begin position="7"/>
        <end position="20"/>
    </location>
</feature>
<feature type="region of interest" description="Disordered" evidence="1">
    <location>
        <begin position="1"/>
        <end position="30"/>
    </location>
</feature>